<evidence type="ECO:0000313" key="3">
    <source>
        <dbReference type="EMBL" id="RGV55478.1"/>
    </source>
</evidence>
<dbReference type="Gene3D" id="2.60.120.260">
    <property type="entry name" value="Galactose-binding domain-like"/>
    <property type="match status" value="1"/>
</dbReference>
<organism evidence="3 4">
    <name type="scientific">Bacteroides intestinalis</name>
    <dbReference type="NCBI Taxonomy" id="329854"/>
    <lineage>
        <taxon>Bacteria</taxon>
        <taxon>Pseudomonadati</taxon>
        <taxon>Bacteroidota</taxon>
        <taxon>Bacteroidia</taxon>
        <taxon>Bacteroidales</taxon>
        <taxon>Bacteroidaceae</taxon>
        <taxon>Bacteroides</taxon>
    </lineage>
</organism>
<feature type="chain" id="PRO_5019247675" evidence="1">
    <location>
        <begin position="33"/>
        <end position="653"/>
    </location>
</feature>
<reference evidence="3 4" key="1">
    <citation type="submission" date="2018-08" db="EMBL/GenBank/DDBJ databases">
        <title>A genome reference for cultivated species of the human gut microbiota.</title>
        <authorList>
            <person name="Zou Y."/>
            <person name="Xue W."/>
            <person name="Luo G."/>
        </authorList>
    </citation>
    <scope>NUCLEOTIDE SEQUENCE [LARGE SCALE GENOMIC DNA]</scope>
    <source>
        <strain evidence="3 4">AF14-32</strain>
    </source>
</reference>
<dbReference type="SUPFAM" id="SSF49785">
    <property type="entry name" value="Galactose-binding domain-like"/>
    <property type="match status" value="1"/>
</dbReference>
<evidence type="ECO:0000259" key="2">
    <source>
        <dbReference type="PROSITE" id="PS51175"/>
    </source>
</evidence>
<dbReference type="Pfam" id="PF03422">
    <property type="entry name" value="CBM_6"/>
    <property type="match status" value="1"/>
</dbReference>
<comment type="caution">
    <text evidence="3">The sequence shown here is derived from an EMBL/GenBank/DDBJ whole genome shotgun (WGS) entry which is preliminary data.</text>
</comment>
<proteinExistence type="predicted"/>
<dbReference type="Proteomes" id="UP000283850">
    <property type="component" value="Unassembled WGS sequence"/>
</dbReference>
<dbReference type="RefSeq" id="WP_022391742.1">
    <property type="nucleotide sequence ID" value="NZ_QRZF01000004.1"/>
</dbReference>
<feature type="signal peptide" evidence="1">
    <location>
        <begin position="1"/>
        <end position="32"/>
    </location>
</feature>
<feature type="domain" description="CBM6" evidence="2">
    <location>
        <begin position="525"/>
        <end position="651"/>
    </location>
</feature>
<name>A0A412YDS3_9BACE</name>
<dbReference type="InterPro" id="IPR005084">
    <property type="entry name" value="CBM6"/>
</dbReference>
<protein>
    <submittedName>
        <fullName evidence="3">DUF4978 domain-containing protein</fullName>
    </submittedName>
</protein>
<dbReference type="EMBL" id="QRZF01000004">
    <property type="protein sequence ID" value="RGV55478.1"/>
    <property type="molecule type" value="Genomic_DNA"/>
</dbReference>
<dbReference type="PROSITE" id="PS51175">
    <property type="entry name" value="CBM6"/>
    <property type="match status" value="1"/>
</dbReference>
<dbReference type="InterPro" id="IPR017853">
    <property type="entry name" value="GH"/>
</dbReference>
<keyword evidence="1" id="KW-0732">Signal</keyword>
<dbReference type="SUPFAM" id="SSF51445">
    <property type="entry name" value="(Trans)glycosidases"/>
    <property type="match status" value="1"/>
</dbReference>
<dbReference type="AlphaFoldDB" id="A0A412YDS3"/>
<dbReference type="GO" id="GO:0030246">
    <property type="term" value="F:carbohydrate binding"/>
    <property type="evidence" value="ECO:0007669"/>
    <property type="project" value="InterPro"/>
</dbReference>
<gene>
    <name evidence="3" type="ORF">DWW10_08060</name>
</gene>
<sequence length="653" mass="73153">MKTNLFVNRTTICMKSVILLCMALLLPSAITGKGKNSQKKVISYVDTSLNGSQKYVLRVDDKPFYMTNVQVRFDKLRYRWNWDIATCERLIKETAALGFNTLSIPIHWVEVEPAKDKFDWTTLDLYMGLAQKYNFKVEILWFGQNSGGHVQWLKPDQLRTPDYVMHSPKAGDFQSFSTAGSSKETTSEFTIRRDISDYTLDLNDKKLCAREAYVLGKVMEHIARWDAENGARHTLIGVQLNNEVRSFPSSTIVEYMSELGRAVKESPYSVWTRMNCTYVDLYSILYTNEQMRSTTGTYIDFVGIDTYRHHFQTEDSFAESTRTNVPYMGKNFRMIMEIGARVPNIAQLHLAALSGNNAFDYYELCGSDDLGIFVQDEKDGFAPRGIYLEDVKLVNKMLNSVMADIAVNASRYGLFVHNWKGDSLMPTVGVEGISFTPGYINSQAVSILRSGSEIVLATSKGGVFSWPDSLNILSASKGYFDAHNNWVDEGAVDFQTDKRKHIVTLDAGICQTVRLVRAAQPMPSVVCPAEHMEFGGGVVLEADAENCIGFTGAGYLNFPLAGGYAIWKDVDGKNGGQKTIRLRYANGKSQVATPNLIVNGVQKRLRLPSTGSWDTYQYVEVAAELKPGTGNVIRLESRWDGAGHVAELQFMEE</sequence>
<evidence type="ECO:0000256" key="1">
    <source>
        <dbReference type="SAM" id="SignalP"/>
    </source>
</evidence>
<accession>A0A412YDS3</accession>
<evidence type="ECO:0000313" key="4">
    <source>
        <dbReference type="Proteomes" id="UP000283850"/>
    </source>
</evidence>
<dbReference type="InterPro" id="IPR008979">
    <property type="entry name" value="Galactose-bd-like_sf"/>
</dbReference>
<dbReference type="Gene3D" id="3.20.20.80">
    <property type="entry name" value="Glycosidases"/>
    <property type="match status" value="1"/>
</dbReference>